<dbReference type="InterPro" id="IPR014117">
    <property type="entry name" value="TraC-F-type"/>
</dbReference>
<keyword evidence="2" id="KW-0614">Plasmid</keyword>
<dbReference type="Pfam" id="PF11130">
    <property type="entry name" value="TraC_F_IV"/>
    <property type="match status" value="1"/>
</dbReference>
<protein>
    <submittedName>
        <fullName evidence="2">Type-IV secretion system protein TraC</fullName>
    </submittedName>
</protein>
<accession>A0A830ZDG2</accession>
<gene>
    <name evidence="2" type="ORF">BWI95_22300</name>
</gene>
<proteinExistence type="predicted"/>
<dbReference type="SUPFAM" id="SSF52540">
    <property type="entry name" value="P-loop containing nucleoside triphosphate hydrolases"/>
    <property type="match status" value="1"/>
</dbReference>
<name>A0A830ZDG2_9ENTR</name>
<feature type="domain" description="TraG P-loop" evidence="1">
    <location>
        <begin position="487"/>
        <end position="816"/>
    </location>
</feature>
<dbReference type="InterPro" id="IPR025955">
    <property type="entry name" value="TraC/Conjuga_ATPase"/>
</dbReference>
<dbReference type="NCBIfam" id="TIGR02746">
    <property type="entry name" value="TraC-F-type"/>
    <property type="match status" value="1"/>
</dbReference>
<reference evidence="2 3" key="1">
    <citation type="submission" date="2017-01" db="EMBL/GenBank/DDBJ databases">
        <authorList>
            <person name="Cao J.-M."/>
        </authorList>
    </citation>
    <scope>NUCLEOTIDE SEQUENCE [LARGE SCALE GENOMIC DNA]</scope>
    <source>
        <strain evidence="2 3">888-76</strain>
        <plasmid evidence="2 3">p888-76-1</plasmid>
    </source>
</reference>
<dbReference type="RefSeq" id="WP_076770383.1">
    <property type="nucleotide sequence ID" value="NZ_CP019446.1"/>
</dbReference>
<evidence type="ECO:0000313" key="2">
    <source>
        <dbReference type="EMBL" id="APZ07784.1"/>
    </source>
</evidence>
<dbReference type="AlphaFoldDB" id="A0A830ZDG2"/>
<dbReference type="PANTHER" id="PTHR38467:SF1">
    <property type="entry name" value="CONJUGATIVE TRANSFER: ASSEMBLY"/>
    <property type="match status" value="1"/>
</dbReference>
<dbReference type="InterPro" id="IPR053155">
    <property type="entry name" value="F-pilin_assembly_TraC"/>
</dbReference>
<dbReference type="InterPro" id="IPR043964">
    <property type="entry name" value="P-loop_TraG"/>
</dbReference>
<evidence type="ECO:0000259" key="1">
    <source>
        <dbReference type="Pfam" id="PF19044"/>
    </source>
</evidence>
<dbReference type="EMBL" id="CP019446">
    <property type="protein sequence ID" value="APZ07784.1"/>
    <property type="molecule type" value="Genomic_DNA"/>
</dbReference>
<sequence>MSEFLESMMDLLKKGGQKDGSATAKANLQQTWDYPSLTAALPWRYYDDANDMFINAGSAGFIVEAAPLPGANEQVVAALDDMLRKKLPRKTPVTVIMVASKCVGERISHGVSADMWKGPMAAHLNRITRAFWEKSAVEGLANEREYPLYLRNYRLFIVYGRKARHFTPKITDELKQIRNTIRVSLNAARIDSVNTTANDFLSLMRELVNYRSEQVMPAGDEWNTEEEMNRQVVDQGIDIKVRPSHISLALPDTIIEKQMRDNAGNATEVRQTRVAASSCRVVNMQLTKNPTRFALWQGADNLQNLRFPDLGIPCPFMLTWTIELEEQTRSQGEALRKNMDLGKKASSAYAMLFPGVKKQAEEWRKMQMELGTNEVSLCRYYFNLTLFTPDNDADALSCELAAINVFRKNELELTTIQYQQMRNWLASMPFMMQEGMWEDLKATGATLRAKSWNAVNLMPVVGERHLSRRGMPLPTYRNQTAFFDMFDEANGSTNSNIAVTGTSGAGKSFLVQGVLRDVLNSGGFGWVIDMGDSYKNYCKQAGGVYLDGAELRFNPFANIRDIRVSAEGIVRLLAVLASPTEALDGVCEAILQKAVTEAWESKGNRARIDDVHAYLTSPEVNNGFQDRPTIVARLAELALLLEAYCSWGSYGEYFNAEKPTLDEDTRFAVLEMLSLENKPKLLSAVLFSLILAIQEKMYHSPRNIKKVAIIDEAWRLLGGSNPHAATFIETGYRTVRRHRGAFITITQGIKDFTASKQAEAAWNNSSTKITLLQDAKAFKQYLAEYPDQFTEIEKEVIKYFQPAIDTGYSSLLITIGERSSFHRLFVDPVTRAMFSSRGEDFAFMQEEQKKGASSEEAAYRLAGIKYGQELAELEEWVKKA</sequence>
<evidence type="ECO:0000313" key="3">
    <source>
        <dbReference type="Proteomes" id="UP000187148"/>
    </source>
</evidence>
<dbReference type="Pfam" id="PF19044">
    <property type="entry name" value="P-loop_TraG"/>
    <property type="match status" value="1"/>
</dbReference>
<organism evidence="2 3">
    <name type="scientific">Kosakonia cowanii JCM 10956 = DSM 18146</name>
    <dbReference type="NCBI Taxonomy" id="1300165"/>
    <lineage>
        <taxon>Bacteria</taxon>
        <taxon>Pseudomonadati</taxon>
        <taxon>Pseudomonadota</taxon>
        <taxon>Gammaproteobacteria</taxon>
        <taxon>Enterobacterales</taxon>
        <taxon>Enterobacteriaceae</taxon>
        <taxon>Kosakonia</taxon>
    </lineage>
</organism>
<dbReference type="Proteomes" id="UP000187148">
    <property type="component" value="Plasmid p888-76-1"/>
</dbReference>
<geneLocation type="plasmid" evidence="2 3">
    <name>p888-76-1</name>
</geneLocation>
<dbReference type="InterPro" id="IPR027417">
    <property type="entry name" value="P-loop_NTPase"/>
</dbReference>
<dbReference type="Gene3D" id="3.40.50.300">
    <property type="entry name" value="P-loop containing nucleotide triphosphate hydrolases"/>
    <property type="match status" value="1"/>
</dbReference>
<keyword evidence="3" id="KW-1185">Reference proteome</keyword>
<dbReference type="NCBIfam" id="NF010278">
    <property type="entry name" value="PRK13721.1"/>
    <property type="match status" value="1"/>
</dbReference>
<dbReference type="Gene3D" id="1.10.8.730">
    <property type="match status" value="1"/>
</dbReference>
<dbReference type="KEGG" id="kco:BWI95_22300"/>
<dbReference type="PANTHER" id="PTHR38467">
    <property type="match status" value="1"/>
</dbReference>